<dbReference type="Gene3D" id="1.10.150.240">
    <property type="entry name" value="Putative phosphatase, domain 2"/>
    <property type="match status" value="1"/>
</dbReference>
<dbReference type="PANTHER" id="PTHR43434:SF26">
    <property type="entry name" value="PYROPHOSPHATASE PPAX"/>
    <property type="match status" value="1"/>
</dbReference>
<dbReference type="PANTHER" id="PTHR43434">
    <property type="entry name" value="PHOSPHOGLYCOLATE PHOSPHATASE"/>
    <property type="match status" value="1"/>
</dbReference>
<dbReference type="GO" id="GO:0008967">
    <property type="term" value="F:phosphoglycolate phosphatase activity"/>
    <property type="evidence" value="ECO:0007669"/>
    <property type="project" value="TreeGrafter"/>
</dbReference>
<reference evidence="1" key="1">
    <citation type="journal article" date="2021" name="PeerJ">
        <title>Extensive microbial diversity within the chicken gut microbiome revealed by metagenomics and culture.</title>
        <authorList>
            <person name="Gilroy R."/>
            <person name="Ravi A."/>
            <person name="Getino M."/>
            <person name="Pursley I."/>
            <person name="Horton D.L."/>
            <person name="Alikhan N.F."/>
            <person name="Baker D."/>
            <person name="Gharbi K."/>
            <person name="Hall N."/>
            <person name="Watson M."/>
            <person name="Adriaenssens E.M."/>
            <person name="Foster-Nyarko E."/>
            <person name="Jarju S."/>
            <person name="Secka A."/>
            <person name="Antonio M."/>
            <person name="Oren A."/>
            <person name="Chaudhuri R.R."/>
            <person name="La Ragione R."/>
            <person name="Hildebrand F."/>
            <person name="Pallen M.J."/>
        </authorList>
    </citation>
    <scope>NUCLEOTIDE SEQUENCE</scope>
    <source>
        <strain evidence="1">ChiSjej5B23-15282</strain>
    </source>
</reference>
<dbReference type="Proteomes" id="UP000824243">
    <property type="component" value="Unassembled WGS sequence"/>
</dbReference>
<accession>A0A9D2AUH4</accession>
<sequence>MNKKYKHIVFDVDGTLLDTAYCILYSLREALLAVTGSSPEIEEMGHVLGRTSIGNMEYFGITDRAEETIALWVENEAKHSDLMQPFEGIPELLEALKNAGCTLGIVTSRTHEELDLVLDPLPIRPYFTVEICSDDTEEHKPSPAPLLKYMEKTGAGSGEILYVGDSSGDGKCASSAGVDFACAVWGAHEDSHIPAQYHPETPAELARMLLEA</sequence>
<organism evidence="1 2">
    <name type="scientific">Candidatus Mediterraneibacter caccavium</name>
    <dbReference type="NCBI Taxonomy" id="2838661"/>
    <lineage>
        <taxon>Bacteria</taxon>
        <taxon>Bacillati</taxon>
        <taxon>Bacillota</taxon>
        <taxon>Clostridia</taxon>
        <taxon>Lachnospirales</taxon>
        <taxon>Lachnospiraceae</taxon>
        <taxon>Mediterraneibacter</taxon>
    </lineage>
</organism>
<evidence type="ECO:0000313" key="1">
    <source>
        <dbReference type="EMBL" id="HIX49571.1"/>
    </source>
</evidence>
<dbReference type="InterPro" id="IPR050155">
    <property type="entry name" value="HAD-like_hydrolase_sf"/>
</dbReference>
<dbReference type="GO" id="GO:0005829">
    <property type="term" value="C:cytosol"/>
    <property type="evidence" value="ECO:0007669"/>
    <property type="project" value="TreeGrafter"/>
</dbReference>
<dbReference type="NCBIfam" id="TIGR01549">
    <property type="entry name" value="HAD-SF-IA-v1"/>
    <property type="match status" value="1"/>
</dbReference>
<gene>
    <name evidence="1" type="ORF">H9981_11280</name>
</gene>
<proteinExistence type="predicted"/>
<dbReference type="SUPFAM" id="SSF56784">
    <property type="entry name" value="HAD-like"/>
    <property type="match status" value="1"/>
</dbReference>
<dbReference type="InterPro" id="IPR036412">
    <property type="entry name" value="HAD-like_sf"/>
</dbReference>
<dbReference type="SFLD" id="SFLDS00003">
    <property type="entry name" value="Haloacid_Dehalogenase"/>
    <property type="match status" value="1"/>
</dbReference>
<dbReference type="EMBL" id="DXFA01000185">
    <property type="protein sequence ID" value="HIX49571.1"/>
    <property type="molecule type" value="Genomic_DNA"/>
</dbReference>
<dbReference type="InterPro" id="IPR023214">
    <property type="entry name" value="HAD_sf"/>
</dbReference>
<evidence type="ECO:0000313" key="2">
    <source>
        <dbReference type="Proteomes" id="UP000824243"/>
    </source>
</evidence>
<dbReference type="Pfam" id="PF13419">
    <property type="entry name" value="HAD_2"/>
    <property type="match status" value="1"/>
</dbReference>
<dbReference type="GO" id="GO:0006281">
    <property type="term" value="P:DNA repair"/>
    <property type="evidence" value="ECO:0007669"/>
    <property type="project" value="TreeGrafter"/>
</dbReference>
<dbReference type="InterPro" id="IPR023198">
    <property type="entry name" value="PGP-like_dom2"/>
</dbReference>
<dbReference type="SFLD" id="SFLDG01129">
    <property type="entry name" value="C1.5:_HAD__Beta-PGM__Phosphata"/>
    <property type="match status" value="1"/>
</dbReference>
<name>A0A9D2AUH4_9FIRM</name>
<protein>
    <submittedName>
        <fullName evidence="1">HAD family hydrolase</fullName>
    </submittedName>
</protein>
<reference evidence="1" key="2">
    <citation type="submission" date="2021-04" db="EMBL/GenBank/DDBJ databases">
        <authorList>
            <person name="Gilroy R."/>
        </authorList>
    </citation>
    <scope>NUCLEOTIDE SEQUENCE</scope>
    <source>
        <strain evidence="1">ChiSjej5B23-15282</strain>
    </source>
</reference>
<dbReference type="Gene3D" id="3.40.50.1000">
    <property type="entry name" value="HAD superfamily/HAD-like"/>
    <property type="match status" value="1"/>
</dbReference>
<keyword evidence="1" id="KW-0378">Hydrolase</keyword>
<dbReference type="InterPro" id="IPR006439">
    <property type="entry name" value="HAD-SF_hydro_IA"/>
</dbReference>
<dbReference type="AlphaFoldDB" id="A0A9D2AUH4"/>
<dbReference type="PRINTS" id="PR00413">
    <property type="entry name" value="HADHALOGNASE"/>
</dbReference>
<comment type="caution">
    <text evidence="1">The sequence shown here is derived from an EMBL/GenBank/DDBJ whole genome shotgun (WGS) entry which is preliminary data.</text>
</comment>
<dbReference type="InterPro" id="IPR041492">
    <property type="entry name" value="HAD_2"/>
</dbReference>